<keyword evidence="10" id="KW-0333">Golgi apparatus</keyword>
<keyword evidence="4 12" id="KW-0813">Transport</keyword>
<dbReference type="Proteomes" id="UP000006906">
    <property type="component" value="Chromosome 6"/>
</dbReference>
<feature type="transmembrane region" description="Helical" evidence="12">
    <location>
        <begin position="165"/>
        <end position="185"/>
    </location>
</feature>
<feature type="transmembrane region" description="Helical" evidence="12">
    <location>
        <begin position="101"/>
        <end position="121"/>
    </location>
</feature>
<dbReference type="Gramene" id="PNW82054">
    <property type="protein sequence ID" value="PNW82054"/>
    <property type="gene ID" value="CHLRE_06g271800v5"/>
</dbReference>
<evidence type="ECO:0000256" key="10">
    <source>
        <dbReference type="ARBA" id="ARBA00023034"/>
    </source>
</evidence>
<protein>
    <recommendedName>
        <fullName evidence="12">Bidirectional sugar transporter SWEET</fullName>
    </recommendedName>
</protein>
<evidence type="ECO:0000256" key="2">
    <source>
        <dbReference type="ARBA" id="ARBA00004653"/>
    </source>
</evidence>
<keyword evidence="9 12" id="KW-1133">Transmembrane helix</keyword>
<evidence type="ECO:0000256" key="8">
    <source>
        <dbReference type="ARBA" id="ARBA00022737"/>
    </source>
</evidence>
<keyword evidence="14" id="KW-1185">Reference proteome</keyword>
<dbReference type="PANTHER" id="PTHR10791">
    <property type="entry name" value="RAG1-ACTIVATING PROTEIN 1"/>
    <property type="match status" value="1"/>
</dbReference>
<feature type="transmembrane region" description="Helical" evidence="12">
    <location>
        <begin position="47"/>
        <end position="65"/>
    </location>
</feature>
<dbReference type="RefSeq" id="XP_001696214.1">
    <property type="nucleotide sequence ID" value="XM_001696162.2"/>
</dbReference>
<dbReference type="OrthoDB" id="409725at2759"/>
<dbReference type="GO" id="GO:0000139">
    <property type="term" value="C:Golgi membrane"/>
    <property type="evidence" value="ECO:0007669"/>
    <property type="project" value="UniProtKB-SubCell"/>
</dbReference>
<gene>
    <name evidence="13" type="ORF">CHLRE_06g271800v5</name>
</gene>
<dbReference type="ExpressionAtlas" id="A8HVV8">
    <property type="expression patterns" value="baseline and differential"/>
</dbReference>
<proteinExistence type="inferred from homology"/>
<dbReference type="EMBL" id="CM008967">
    <property type="protein sequence ID" value="PNW82054.1"/>
    <property type="molecule type" value="Genomic_DNA"/>
</dbReference>
<evidence type="ECO:0000256" key="7">
    <source>
        <dbReference type="ARBA" id="ARBA00022692"/>
    </source>
</evidence>
<evidence type="ECO:0000256" key="6">
    <source>
        <dbReference type="ARBA" id="ARBA00022597"/>
    </source>
</evidence>
<dbReference type="SMR" id="A8HVV8"/>
<keyword evidence="5" id="KW-1003">Cell membrane</keyword>
<feature type="transmembrane region" description="Helical" evidence="12">
    <location>
        <begin position="133"/>
        <end position="153"/>
    </location>
</feature>
<feature type="transmembrane region" description="Helical" evidence="12">
    <location>
        <begin position="191"/>
        <end position="212"/>
    </location>
</feature>
<evidence type="ECO:0000256" key="3">
    <source>
        <dbReference type="ARBA" id="ARBA00007809"/>
    </source>
</evidence>
<accession>A8HVV8</accession>
<evidence type="ECO:0000313" key="14">
    <source>
        <dbReference type="Proteomes" id="UP000006906"/>
    </source>
</evidence>
<dbReference type="Gene3D" id="1.20.1280.290">
    <property type="match status" value="2"/>
</dbReference>
<comment type="function">
    <text evidence="12">Mediates both low-affinity uptake and efflux of sugar across the membrane.</text>
</comment>
<dbReference type="GO" id="GO:0005886">
    <property type="term" value="C:plasma membrane"/>
    <property type="evidence" value="ECO:0007669"/>
    <property type="project" value="UniProtKB-SubCell"/>
</dbReference>
<dbReference type="GO" id="GO:0051119">
    <property type="term" value="F:sugar transmembrane transporter activity"/>
    <property type="evidence" value="ECO:0007669"/>
    <property type="project" value="InterPro"/>
</dbReference>
<evidence type="ECO:0000256" key="11">
    <source>
        <dbReference type="ARBA" id="ARBA00023136"/>
    </source>
</evidence>
<evidence type="ECO:0000256" key="4">
    <source>
        <dbReference type="ARBA" id="ARBA00022448"/>
    </source>
</evidence>
<dbReference type="InterPro" id="IPR004316">
    <property type="entry name" value="SWEET_rpt"/>
</dbReference>
<comment type="subcellular location">
    <subcellularLocation>
        <location evidence="1">Cell membrane</location>
        <topology evidence="1">Multi-pass membrane protein</topology>
    </subcellularLocation>
    <subcellularLocation>
        <location evidence="2">Golgi apparatus membrane</location>
        <topology evidence="2">Multi-pass membrane protein</topology>
    </subcellularLocation>
</comment>
<dbReference type="InParanoid" id="A8HVV8"/>
<sequence>MGASGNMLLDTVVPGMGAVISILMYLSPLKAVLKAQREKHLGDLNPIPFSITIANCIAWLGYGLLKKDPFVCAPNAPGVLIGTYMSLTAHGLADEGAKERIRFVVCLAAAIFPFLGVYTSFFAPSAVVQQGVWGMAGNIVCLVYYAAPLSTMWDVIRTRNSSSILVPLTMMNTLNAALWTTYGVAVADPYIWAPNGIGLALSVMQIALRLVFPARAASALPSHAHHSGGSGASKYARLDEEVPLGGAGH</sequence>
<evidence type="ECO:0000256" key="9">
    <source>
        <dbReference type="ARBA" id="ARBA00022989"/>
    </source>
</evidence>
<keyword evidence="7 12" id="KW-0812">Transmembrane</keyword>
<dbReference type="eggNOG" id="KOG1623">
    <property type="taxonomic scope" value="Eukaryota"/>
</dbReference>
<reference evidence="13 14" key="1">
    <citation type="journal article" date="2007" name="Science">
        <title>The Chlamydomonas genome reveals the evolution of key animal and plant functions.</title>
        <authorList>
            <person name="Merchant S.S."/>
            <person name="Prochnik S.E."/>
            <person name="Vallon O."/>
            <person name="Harris E.H."/>
            <person name="Karpowicz S.J."/>
            <person name="Witman G.B."/>
            <person name="Terry A."/>
            <person name="Salamov A."/>
            <person name="Fritz-Laylin L.K."/>
            <person name="Marechal-Drouard L."/>
            <person name="Marshall W.F."/>
            <person name="Qu L.H."/>
            <person name="Nelson D.R."/>
            <person name="Sanderfoot A.A."/>
            <person name="Spalding M.H."/>
            <person name="Kapitonov V.V."/>
            <person name="Ren Q."/>
            <person name="Ferris P."/>
            <person name="Lindquist E."/>
            <person name="Shapiro H."/>
            <person name="Lucas S.M."/>
            <person name="Grimwood J."/>
            <person name="Schmutz J."/>
            <person name="Cardol P."/>
            <person name="Cerutti H."/>
            <person name="Chanfreau G."/>
            <person name="Chen C.L."/>
            <person name="Cognat V."/>
            <person name="Croft M.T."/>
            <person name="Dent R."/>
            <person name="Dutcher S."/>
            <person name="Fernandez E."/>
            <person name="Fukuzawa H."/>
            <person name="Gonzalez-Ballester D."/>
            <person name="Gonzalez-Halphen D."/>
            <person name="Hallmann A."/>
            <person name="Hanikenne M."/>
            <person name="Hippler M."/>
            <person name="Inwood W."/>
            <person name="Jabbari K."/>
            <person name="Kalanon M."/>
            <person name="Kuras R."/>
            <person name="Lefebvre P.A."/>
            <person name="Lemaire S.D."/>
            <person name="Lobanov A.V."/>
            <person name="Lohr M."/>
            <person name="Manuell A."/>
            <person name="Meier I."/>
            <person name="Mets L."/>
            <person name="Mittag M."/>
            <person name="Mittelmeier T."/>
            <person name="Moroney J.V."/>
            <person name="Moseley J."/>
            <person name="Napoli C."/>
            <person name="Nedelcu A.M."/>
            <person name="Niyogi K."/>
            <person name="Novoselov S.V."/>
            <person name="Paulsen I.T."/>
            <person name="Pazour G."/>
            <person name="Purton S."/>
            <person name="Ral J.P."/>
            <person name="Riano-Pachon D.M."/>
            <person name="Riekhof W."/>
            <person name="Rymarquis L."/>
            <person name="Schroda M."/>
            <person name="Stern D."/>
            <person name="Umen J."/>
            <person name="Willows R."/>
            <person name="Wilson N."/>
            <person name="Zimmer S.L."/>
            <person name="Allmer J."/>
            <person name="Balk J."/>
            <person name="Bisova K."/>
            <person name="Chen C.J."/>
            <person name="Elias M."/>
            <person name="Gendler K."/>
            <person name="Hauser C."/>
            <person name="Lamb M.R."/>
            <person name="Ledford H."/>
            <person name="Long J.C."/>
            <person name="Minagawa J."/>
            <person name="Page M.D."/>
            <person name="Pan J."/>
            <person name="Pootakham W."/>
            <person name="Roje S."/>
            <person name="Rose A."/>
            <person name="Stahlberg E."/>
            <person name="Terauchi A.M."/>
            <person name="Yang P."/>
            <person name="Ball S."/>
            <person name="Bowler C."/>
            <person name="Dieckmann C.L."/>
            <person name="Gladyshev V.N."/>
            <person name="Green P."/>
            <person name="Jorgensen R."/>
            <person name="Mayfield S."/>
            <person name="Mueller-Roeber B."/>
            <person name="Rajamani S."/>
            <person name="Sayre R.T."/>
            <person name="Brokstein P."/>
            <person name="Dubchak I."/>
            <person name="Goodstein D."/>
            <person name="Hornick L."/>
            <person name="Huang Y.W."/>
            <person name="Jhaveri J."/>
            <person name="Luo Y."/>
            <person name="Martinez D."/>
            <person name="Ngau W.C."/>
            <person name="Otillar B."/>
            <person name="Poliakov A."/>
            <person name="Porter A."/>
            <person name="Szajkowski L."/>
            <person name="Werner G."/>
            <person name="Zhou K."/>
            <person name="Grigoriev I.V."/>
            <person name="Rokhsar D.S."/>
            <person name="Grossman A.R."/>
        </authorList>
    </citation>
    <scope>NUCLEOTIDE SEQUENCE [LARGE SCALE GENOMIC DNA]</scope>
    <source>
        <strain evidence="14">CC-503</strain>
    </source>
</reference>
<dbReference type="AlphaFoldDB" id="A8HVV8"/>
<dbReference type="GeneID" id="5721826"/>
<evidence type="ECO:0000313" key="13">
    <source>
        <dbReference type="EMBL" id="PNW82054.1"/>
    </source>
</evidence>
<dbReference type="FunFam" id="1.20.1280.290:FF:000004">
    <property type="entry name" value="Sugar transporter SWEET"/>
    <property type="match status" value="1"/>
</dbReference>
<keyword evidence="11 12" id="KW-0472">Membrane</keyword>
<dbReference type="PANTHER" id="PTHR10791:SF224">
    <property type="entry name" value="SUGAR TRANSPORTER SWEET"/>
    <property type="match status" value="1"/>
</dbReference>
<name>A8HVV8_CHLRE</name>
<keyword evidence="6 12" id="KW-0762">Sugar transport</keyword>
<organism evidence="13 14">
    <name type="scientific">Chlamydomonas reinhardtii</name>
    <name type="common">Chlamydomonas smithii</name>
    <dbReference type="NCBI Taxonomy" id="3055"/>
    <lineage>
        <taxon>Eukaryota</taxon>
        <taxon>Viridiplantae</taxon>
        <taxon>Chlorophyta</taxon>
        <taxon>core chlorophytes</taxon>
        <taxon>Chlorophyceae</taxon>
        <taxon>CS clade</taxon>
        <taxon>Chlamydomonadales</taxon>
        <taxon>Chlamydomonadaceae</taxon>
        <taxon>Chlamydomonas</taxon>
    </lineage>
</organism>
<dbReference type="KEGG" id="cre:CHLRE_06g271800v5"/>
<evidence type="ECO:0000256" key="1">
    <source>
        <dbReference type="ARBA" id="ARBA00004651"/>
    </source>
</evidence>
<dbReference type="InterPro" id="IPR047664">
    <property type="entry name" value="SWEET"/>
</dbReference>
<dbReference type="FunCoup" id="A8HVV8">
    <property type="interactions" value="1086"/>
</dbReference>
<comment type="similarity">
    <text evidence="3 12">Belongs to the SWEET sugar transporter family.</text>
</comment>
<evidence type="ECO:0000256" key="12">
    <source>
        <dbReference type="RuleBase" id="RU910715"/>
    </source>
</evidence>
<keyword evidence="8" id="KW-0677">Repeat</keyword>
<feature type="transmembrane region" description="Helical" evidence="12">
    <location>
        <begin position="7"/>
        <end position="27"/>
    </location>
</feature>
<comment type="caution">
    <text evidence="12">Lacks conserved residue(s) required for the propagation of feature annotation.</text>
</comment>
<dbReference type="Pfam" id="PF03083">
    <property type="entry name" value="MtN3_slv"/>
    <property type="match status" value="2"/>
</dbReference>
<dbReference type="HOGENOM" id="CLU_048643_2_3_1"/>
<evidence type="ECO:0000256" key="5">
    <source>
        <dbReference type="ARBA" id="ARBA00022475"/>
    </source>
</evidence>
<dbReference type="PaxDb" id="3055-EDP08191"/>